<dbReference type="PANTHER" id="PTHR45581:SF3">
    <property type="entry name" value="METHYLTRANSFERASE DOMAIN-CONTAINING PROTEIN"/>
    <property type="match status" value="1"/>
</dbReference>
<dbReference type="AlphaFoldDB" id="A0A3P7MSZ3"/>
<dbReference type="OrthoDB" id="506498at2759"/>
<dbReference type="Pfam" id="PF13847">
    <property type="entry name" value="Methyltransf_31"/>
    <property type="match status" value="1"/>
</dbReference>
<sequence length="279" mass="31105">MLEENRPYGKISASIALGNRLHLFEALAKVGSEQEPASAAQVAEECGCKERYVKEWLAVMGTADIITVTEEEKFYIKEEHFYDIMAKYSEAAHKKHLIPDYLPALGSDVKERLEAGGMTCLDVGCGKGFHAALLENGEQFDNLSFIQMDASKMDADWTCKFDLVTIFDACHDQMRPDLCLKEIYRILKNEGMFAMLEVDGTSNIYKDKEQMGLSAASGYADSLFNCLPIGSNSEDALGLGAMWGRERAMKMLNEVGFADVSIVPAPFFRHQVLYVCKKC</sequence>
<dbReference type="PANTHER" id="PTHR45581">
    <property type="entry name" value="PROTEIN CBG10435"/>
    <property type="match status" value="1"/>
</dbReference>
<evidence type="ECO:0000259" key="2">
    <source>
        <dbReference type="Pfam" id="PF21320"/>
    </source>
</evidence>
<dbReference type="InterPro" id="IPR048711">
    <property type="entry name" value="WHD_Rv2258c"/>
</dbReference>
<gene>
    <name evidence="3" type="ORF">CGOC_LOCUS9006</name>
</gene>
<dbReference type="Proteomes" id="UP000271889">
    <property type="component" value="Unassembled WGS sequence"/>
</dbReference>
<keyword evidence="4" id="KW-1185">Reference proteome</keyword>
<dbReference type="InterPro" id="IPR025714">
    <property type="entry name" value="Methyltranfer_dom"/>
</dbReference>
<dbReference type="EMBL" id="UYRV01105556">
    <property type="protein sequence ID" value="VDN21321.1"/>
    <property type="molecule type" value="Genomic_DNA"/>
</dbReference>
<name>A0A3P7MSZ3_CYLGO</name>
<evidence type="ECO:0000259" key="1">
    <source>
        <dbReference type="Pfam" id="PF13847"/>
    </source>
</evidence>
<evidence type="ECO:0000313" key="3">
    <source>
        <dbReference type="EMBL" id="VDN21321.1"/>
    </source>
</evidence>
<dbReference type="Gene3D" id="3.40.50.150">
    <property type="entry name" value="Vaccinia Virus protein VP39"/>
    <property type="match status" value="1"/>
</dbReference>
<reference evidence="3 4" key="1">
    <citation type="submission" date="2018-11" db="EMBL/GenBank/DDBJ databases">
        <authorList>
            <consortium name="Pathogen Informatics"/>
        </authorList>
    </citation>
    <scope>NUCLEOTIDE SEQUENCE [LARGE SCALE GENOMIC DNA]</scope>
</reference>
<dbReference type="InterPro" id="IPR029063">
    <property type="entry name" value="SAM-dependent_MTases_sf"/>
</dbReference>
<protein>
    <submittedName>
        <fullName evidence="3">Uncharacterized protein</fullName>
    </submittedName>
</protein>
<dbReference type="SUPFAM" id="SSF53335">
    <property type="entry name" value="S-adenosyl-L-methionine-dependent methyltransferases"/>
    <property type="match status" value="1"/>
</dbReference>
<proteinExistence type="predicted"/>
<dbReference type="Pfam" id="PF21320">
    <property type="entry name" value="WHD_Rv2258c"/>
    <property type="match status" value="1"/>
</dbReference>
<feature type="domain" description="S-adenosylmethionine-dependent methyltransferase Rv2258c-like winged HTH" evidence="2">
    <location>
        <begin position="12"/>
        <end position="79"/>
    </location>
</feature>
<accession>A0A3P7MSZ3</accession>
<feature type="domain" description="Methyltransferase" evidence="1">
    <location>
        <begin position="139"/>
        <end position="200"/>
    </location>
</feature>
<organism evidence="3 4">
    <name type="scientific">Cylicostephanus goldi</name>
    <name type="common">Nematode worm</name>
    <dbReference type="NCBI Taxonomy" id="71465"/>
    <lineage>
        <taxon>Eukaryota</taxon>
        <taxon>Metazoa</taxon>
        <taxon>Ecdysozoa</taxon>
        <taxon>Nematoda</taxon>
        <taxon>Chromadorea</taxon>
        <taxon>Rhabditida</taxon>
        <taxon>Rhabditina</taxon>
        <taxon>Rhabditomorpha</taxon>
        <taxon>Strongyloidea</taxon>
        <taxon>Strongylidae</taxon>
        <taxon>Cylicostephanus</taxon>
    </lineage>
</organism>
<evidence type="ECO:0000313" key="4">
    <source>
        <dbReference type="Proteomes" id="UP000271889"/>
    </source>
</evidence>